<dbReference type="Proteomes" id="UP000630353">
    <property type="component" value="Unassembled WGS sequence"/>
</dbReference>
<dbReference type="InterPro" id="IPR036388">
    <property type="entry name" value="WH-like_DNA-bd_sf"/>
</dbReference>
<dbReference type="PROSITE" id="PS50987">
    <property type="entry name" value="HTH_ARSR_2"/>
    <property type="match status" value="1"/>
</dbReference>
<dbReference type="PRINTS" id="PR00778">
    <property type="entry name" value="HTHARSR"/>
</dbReference>
<dbReference type="CDD" id="cd00090">
    <property type="entry name" value="HTH_ARSR"/>
    <property type="match status" value="1"/>
</dbReference>
<dbReference type="Gene3D" id="1.10.10.10">
    <property type="entry name" value="Winged helix-like DNA-binding domain superfamily/Winged helix DNA-binding domain"/>
    <property type="match status" value="1"/>
</dbReference>
<accession>A0A918XXY5</accession>
<dbReference type="InterPro" id="IPR013216">
    <property type="entry name" value="Methyltransf_11"/>
</dbReference>
<dbReference type="RefSeq" id="WP_189995131.1">
    <property type="nucleotide sequence ID" value="NZ_BMZS01000015.1"/>
</dbReference>
<evidence type="ECO:0000313" key="2">
    <source>
        <dbReference type="EMBL" id="GHD62552.1"/>
    </source>
</evidence>
<evidence type="ECO:0000313" key="3">
    <source>
        <dbReference type="Proteomes" id="UP000630353"/>
    </source>
</evidence>
<reference evidence="2" key="1">
    <citation type="journal article" date="2014" name="Int. J. Syst. Evol. Microbiol.">
        <title>Complete genome sequence of Corynebacterium casei LMG S-19264T (=DSM 44701T), isolated from a smear-ripened cheese.</title>
        <authorList>
            <consortium name="US DOE Joint Genome Institute (JGI-PGF)"/>
            <person name="Walter F."/>
            <person name="Albersmeier A."/>
            <person name="Kalinowski J."/>
            <person name="Ruckert C."/>
        </authorList>
    </citation>
    <scope>NUCLEOTIDE SEQUENCE</scope>
    <source>
        <strain evidence="2">KCTC 42651</strain>
    </source>
</reference>
<gene>
    <name evidence="2" type="ORF">GCM10017083_51380</name>
</gene>
<dbReference type="Pfam" id="PF08241">
    <property type="entry name" value="Methyltransf_11"/>
    <property type="match status" value="1"/>
</dbReference>
<sequence length="317" mass="35148">MEALLSGLRAVAEPTRLRILALCARAELSVTELVTILGQSQPRVSRHLKLMVEAGVLERNREGARAFYRPAERGGLADMVQALVDLVPGDDPEVLDDLARLDRIREDRAERASRYFQENAVHWEELRGMYVDDDVVDARLLATLREEPGGDLLDIGTGTGRVLEMAAEHVRSAVGIDNARPMLEIARANLDKAGYRHCQVRLADMYRLPFPAERFDAVTINMVLHYAESPGAVLSEAARVLKPGGRLIVVDFAPHELVELRDEHEHRWLGFEEVEIGRIAAHAGLTLEPTVAVEGEPLTVCLWRARRAPVARIAAAS</sequence>
<dbReference type="CDD" id="cd02440">
    <property type="entry name" value="AdoMet_MTases"/>
    <property type="match status" value="1"/>
</dbReference>
<dbReference type="SUPFAM" id="SSF46785">
    <property type="entry name" value="Winged helix' DNA-binding domain"/>
    <property type="match status" value="1"/>
</dbReference>
<reference evidence="2" key="2">
    <citation type="submission" date="2020-09" db="EMBL/GenBank/DDBJ databases">
        <authorList>
            <person name="Sun Q."/>
            <person name="Kim S."/>
        </authorList>
    </citation>
    <scope>NUCLEOTIDE SEQUENCE</scope>
    <source>
        <strain evidence="2">KCTC 42651</strain>
    </source>
</reference>
<dbReference type="InterPro" id="IPR001845">
    <property type="entry name" value="HTH_ArsR_DNA-bd_dom"/>
</dbReference>
<dbReference type="InterPro" id="IPR036390">
    <property type="entry name" value="WH_DNA-bd_sf"/>
</dbReference>
<dbReference type="AlphaFoldDB" id="A0A918XXY5"/>
<dbReference type="NCBIfam" id="NF033788">
    <property type="entry name" value="HTH_metalloreg"/>
    <property type="match status" value="1"/>
</dbReference>
<organism evidence="2 3">
    <name type="scientific">Thalassobaculum fulvum</name>
    <dbReference type="NCBI Taxonomy" id="1633335"/>
    <lineage>
        <taxon>Bacteria</taxon>
        <taxon>Pseudomonadati</taxon>
        <taxon>Pseudomonadota</taxon>
        <taxon>Alphaproteobacteria</taxon>
        <taxon>Rhodospirillales</taxon>
        <taxon>Thalassobaculaceae</taxon>
        <taxon>Thalassobaculum</taxon>
    </lineage>
</organism>
<dbReference type="SMART" id="SM00418">
    <property type="entry name" value="HTH_ARSR"/>
    <property type="match status" value="1"/>
</dbReference>
<name>A0A918XXY5_9PROT</name>
<protein>
    <submittedName>
        <fullName evidence="2">ArsR family transcriptional regulator</fullName>
    </submittedName>
</protein>
<dbReference type="GO" id="GO:0003700">
    <property type="term" value="F:DNA-binding transcription factor activity"/>
    <property type="evidence" value="ECO:0007669"/>
    <property type="project" value="InterPro"/>
</dbReference>
<dbReference type="Gene3D" id="3.40.50.150">
    <property type="entry name" value="Vaccinia Virus protein VP39"/>
    <property type="match status" value="1"/>
</dbReference>
<keyword evidence="3" id="KW-1185">Reference proteome</keyword>
<dbReference type="InterPro" id="IPR029063">
    <property type="entry name" value="SAM-dependent_MTases_sf"/>
</dbReference>
<feature type="domain" description="HTH arsR-type" evidence="1">
    <location>
        <begin position="1"/>
        <end position="91"/>
    </location>
</feature>
<dbReference type="Pfam" id="PF01022">
    <property type="entry name" value="HTH_5"/>
    <property type="match status" value="1"/>
</dbReference>
<comment type="caution">
    <text evidence="2">The sequence shown here is derived from an EMBL/GenBank/DDBJ whole genome shotgun (WGS) entry which is preliminary data.</text>
</comment>
<dbReference type="InterPro" id="IPR050508">
    <property type="entry name" value="Methyltransf_Superfamily"/>
</dbReference>
<dbReference type="PANTHER" id="PTHR42912">
    <property type="entry name" value="METHYLTRANSFERASE"/>
    <property type="match status" value="1"/>
</dbReference>
<dbReference type="InterPro" id="IPR011991">
    <property type="entry name" value="ArsR-like_HTH"/>
</dbReference>
<proteinExistence type="predicted"/>
<dbReference type="GO" id="GO:0008757">
    <property type="term" value="F:S-adenosylmethionine-dependent methyltransferase activity"/>
    <property type="evidence" value="ECO:0007669"/>
    <property type="project" value="InterPro"/>
</dbReference>
<dbReference type="EMBL" id="BMZS01000015">
    <property type="protein sequence ID" value="GHD62552.1"/>
    <property type="molecule type" value="Genomic_DNA"/>
</dbReference>
<dbReference type="PANTHER" id="PTHR42912:SF80">
    <property type="entry name" value="METHYLTRANSFERASE DOMAIN-CONTAINING PROTEIN"/>
    <property type="match status" value="1"/>
</dbReference>
<dbReference type="SUPFAM" id="SSF53335">
    <property type="entry name" value="S-adenosyl-L-methionine-dependent methyltransferases"/>
    <property type="match status" value="1"/>
</dbReference>
<evidence type="ECO:0000259" key="1">
    <source>
        <dbReference type="PROSITE" id="PS50987"/>
    </source>
</evidence>